<reference evidence="1 2" key="1">
    <citation type="journal article" date="2020" name="FEMS Microbiol. Ecol.">
        <title>Temporal dynamics of bacterial communities during seed development and maturation.</title>
        <authorList>
            <person name="Chesneau G."/>
            <person name="Torres-Cortes G."/>
            <person name="Briand M."/>
            <person name="Darrasse A."/>
            <person name="Preveaux A."/>
            <person name="Marais C."/>
            <person name="Jacques M.A."/>
            <person name="Shade A."/>
            <person name="Barret M."/>
        </authorList>
    </citation>
    <scope>NUCLEOTIDE SEQUENCE [LARGE SCALE GENOMIC DNA]</scope>
    <source>
        <strain evidence="1 2">CFBP13723</strain>
    </source>
</reference>
<dbReference type="Pfam" id="PF11937">
    <property type="entry name" value="DUF3455"/>
    <property type="match status" value="1"/>
</dbReference>
<accession>A0ABR9A5M9</accession>
<name>A0ABR9A5M9_9PSED</name>
<dbReference type="InterPro" id="IPR021851">
    <property type="entry name" value="DUF3455"/>
</dbReference>
<organism evidence="1 2">
    <name type="scientific">Pseudomonas lutea</name>
    <dbReference type="NCBI Taxonomy" id="243924"/>
    <lineage>
        <taxon>Bacteria</taxon>
        <taxon>Pseudomonadati</taxon>
        <taxon>Pseudomonadota</taxon>
        <taxon>Gammaproteobacteria</taxon>
        <taxon>Pseudomonadales</taxon>
        <taxon>Pseudomonadaceae</taxon>
        <taxon>Pseudomonas</taxon>
    </lineage>
</organism>
<sequence>MSTTAAAQMPAEDSFDTRGLTLLRSVEATGVQVCECRPDEAGRLLWKFREPVAILTADAKTVGRHFAGPSWQLNDGSGVVGRLVAQKPGATAQDIALLKLDVSTREGDGMMSRVTTVERLDTHGGAYSGECSKVGGFHLEPYTARYVFLGG</sequence>
<dbReference type="EMBL" id="JACYNP010000003">
    <property type="protein sequence ID" value="MBD8121372.1"/>
    <property type="molecule type" value="Genomic_DNA"/>
</dbReference>
<keyword evidence="2" id="KW-1185">Reference proteome</keyword>
<evidence type="ECO:0000313" key="2">
    <source>
        <dbReference type="Proteomes" id="UP000625247"/>
    </source>
</evidence>
<dbReference type="PANTHER" id="PTHR35567">
    <property type="entry name" value="MALATE DEHYDROGENASE (AFU_ORTHOLOGUE AFUA_2G13800)"/>
    <property type="match status" value="1"/>
</dbReference>
<comment type="caution">
    <text evidence="1">The sequence shown here is derived from an EMBL/GenBank/DDBJ whole genome shotgun (WGS) entry which is preliminary data.</text>
</comment>
<evidence type="ECO:0000313" key="1">
    <source>
        <dbReference type="EMBL" id="MBD8121372.1"/>
    </source>
</evidence>
<proteinExistence type="predicted"/>
<dbReference type="PANTHER" id="PTHR35567:SF1">
    <property type="entry name" value="CONSERVED FUNGAL PROTEIN (AFU_ORTHOLOGUE AFUA_1G14230)"/>
    <property type="match status" value="1"/>
</dbReference>
<dbReference type="Proteomes" id="UP000625247">
    <property type="component" value="Unassembled WGS sequence"/>
</dbReference>
<gene>
    <name evidence="1" type="ORF">IFT62_09125</name>
</gene>
<protein>
    <submittedName>
        <fullName evidence="1">DUF3455 domain-containing protein</fullName>
    </submittedName>
</protein>